<dbReference type="InterPro" id="IPR054567">
    <property type="entry name" value="NNH7"/>
</dbReference>
<feature type="domain" description="NACHT N-terminal Helical" evidence="1">
    <location>
        <begin position="3"/>
        <end position="189"/>
    </location>
</feature>
<sequence>MRKGITYSDAVRLLGQESKVAKVLSGALLDATPLGGVLSLFDVKDEAVRLGTNVAGKLRDRVTGLNRYDRTARLEAAHAAIIVAAFFQALDEMRLPFDPKELRLTKDEQVALAGGGARQGSFLAKLMTIEPAGFRAHHSYAETLESIRQYYRDLAVELASFVAGLAVRDRLNATKWTHGESALRQELPEADGLPRYGFPALA</sequence>
<dbReference type="RefSeq" id="WP_204018480.1">
    <property type="nucleotide sequence ID" value="NZ_BOOG01000063.1"/>
</dbReference>
<dbReference type="Pfam" id="PF22738">
    <property type="entry name" value="NNH7"/>
    <property type="match status" value="1"/>
</dbReference>
<evidence type="ECO:0000259" key="1">
    <source>
        <dbReference type="Pfam" id="PF22738"/>
    </source>
</evidence>
<protein>
    <recommendedName>
        <fullName evidence="1">NACHT N-terminal Helical domain-containing protein</fullName>
    </recommendedName>
</protein>
<gene>
    <name evidence="2" type="ORF">Mth01_50870</name>
</gene>
<accession>A0A8J3RFK1</accession>
<dbReference type="EMBL" id="BOOG01000063">
    <property type="protein sequence ID" value="GIH72834.1"/>
    <property type="molecule type" value="Genomic_DNA"/>
</dbReference>
<dbReference type="Proteomes" id="UP000610966">
    <property type="component" value="Unassembled WGS sequence"/>
</dbReference>
<organism evidence="2 3">
    <name type="scientific">Sphaerimonospora thailandensis</name>
    <dbReference type="NCBI Taxonomy" id="795644"/>
    <lineage>
        <taxon>Bacteria</taxon>
        <taxon>Bacillati</taxon>
        <taxon>Actinomycetota</taxon>
        <taxon>Actinomycetes</taxon>
        <taxon>Streptosporangiales</taxon>
        <taxon>Streptosporangiaceae</taxon>
        <taxon>Sphaerimonospora</taxon>
    </lineage>
</organism>
<keyword evidence="3" id="KW-1185">Reference proteome</keyword>
<dbReference type="AlphaFoldDB" id="A0A8J3RFK1"/>
<name>A0A8J3RFK1_9ACTN</name>
<comment type="caution">
    <text evidence="2">The sequence shown here is derived from an EMBL/GenBank/DDBJ whole genome shotgun (WGS) entry which is preliminary data.</text>
</comment>
<reference evidence="2" key="1">
    <citation type="submission" date="2021-01" db="EMBL/GenBank/DDBJ databases">
        <title>Whole genome shotgun sequence of Sphaerimonospora thailandensis NBRC 107569.</title>
        <authorList>
            <person name="Komaki H."/>
            <person name="Tamura T."/>
        </authorList>
    </citation>
    <scope>NUCLEOTIDE SEQUENCE</scope>
    <source>
        <strain evidence="2">NBRC 107569</strain>
    </source>
</reference>
<evidence type="ECO:0000313" key="2">
    <source>
        <dbReference type="EMBL" id="GIH72834.1"/>
    </source>
</evidence>
<evidence type="ECO:0000313" key="3">
    <source>
        <dbReference type="Proteomes" id="UP000610966"/>
    </source>
</evidence>
<proteinExistence type="predicted"/>